<evidence type="ECO:0000256" key="1">
    <source>
        <dbReference type="SAM" id="MobiDB-lite"/>
    </source>
</evidence>
<evidence type="ECO:0000313" key="3">
    <source>
        <dbReference type="Proteomes" id="UP000037069"/>
    </source>
</evidence>
<evidence type="ECO:0000313" key="2">
    <source>
        <dbReference type="EMBL" id="KNC28351.1"/>
    </source>
</evidence>
<dbReference type="AlphaFoldDB" id="A0A0L0C7W5"/>
<organism evidence="2 3">
    <name type="scientific">Lucilia cuprina</name>
    <name type="common">Green bottle fly</name>
    <name type="synonym">Australian sheep blowfly</name>
    <dbReference type="NCBI Taxonomy" id="7375"/>
    <lineage>
        <taxon>Eukaryota</taxon>
        <taxon>Metazoa</taxon>
        <taxon>Ecdysozoa</taxon>
        <taxon>Arthropoda</taxon>
        <taxon>Hexapoda</taxon>
        <taxon>Insecta</taxon>
        <taxon>Pterygota</taxon>
        <taxon>Neoptera</taxon>
        <taxon>Endopterygota</taxon>
        <taxon>Diptera</taxon>
        <taxon>Brachycera</taxon>
        <taxon>Muscomorpha</taxon>
        <taxon>Oestroidea</taxon>
        <taxon>Calliphoridae</taxon>
        <taxon>Luciliinae</taxon>
        <taxon>Lucilia</taxon>
    </lineage>
</organism>
<protein>
    <submittedName>
        <fullName evidence="2">Uncharacterized protein</fullName>
    </submittedName>
</protein>
<sequence>MVDLEWTLDKKPIILGFPPYCDHGMNDTTSVCLLTHDSSESADPMYMDEASASVDLCPNSANDNVPTDEKDAFLADDLPASTEGNTAGKRFKLFLKPKREVGTELQGIRILRKRGISNGTTPEKPNQPKRHTGPTATGSKQYSYSNWHFRVIPSGFPTVKAYPNGSSSQN</sequence>
<keyword evidence="3" id="KW-1185">Reference proteome</keyword>
<accession>A0A0L0C7W5</accession>
<gene>
    <name evidence="2" type="ORF">FF38_05782</name>
</gene>
<dbReference type="Proteomes" id="UP000037069">
    <property type="component" value="Unassembled WGS sequence"/>
</dbReference>
<proteinExistence type="predicted"/>
<name>A0A0L0C7W5_LUCCU</name>
<dbReference type="EMBL" id="JRES01000785">
    <property type="protein sequence ID" value="KNC28351.1"/>
    <property type="molecule type" value="Genomic_DNA"/>
</dbReference>
<feature type="region of interest" description="Disordered" evidence="1">
    <location>
        <begin position="112"/>
        <end position="141"/>
    </location>
</feature>
<comment type="caution">
    <text evidence="2">The sequence shown here is derived from an EMBL/GenBank/DDBJ whole genome shotgun (WGS) entry which is preliminary data.</text>
</comment>
<reference evidence="2 3" key="1">
    <citation type="journal article" date="2015" name="Nat. Commun.">
        <title>Lucilia cuprina genome unlocks parasitic fly biology to underpin future interventions.</title>
        <authorList>
            <person name="Anstead C.A."/>
            <person name="Korhonen P.K."/>
            <person name="Young N.D."/>
            <person name="Hall R.S."/>
            <person name="Jex A.R."/>
            <person name="Murali S.C."/>
            <person name="Hughes D.S."/>
            <person name="Lee S.F."/>
            <person name="Perry T."/>
            <person name="Stroehlein A.J."/>
            <person name="Ansell B.R."/>
            <person name="Breugelmans B."/>
            <person name="Hofmann A."/>
            <person name="Qu J."/>
            <person name="Dugan S."/>
            <person name="Lee S.L."/>
            <person name="Chao H."/>
            <person name="Dinh H."/>
            <person name="Han Y."/>
            <person name="Doddapaneni H.V."/>
            <person name="Worley K.C."/>
            <person name="Muzny D.M."/>
            <person name="Ioannidis P."/>
            <person name="Waterhouse R.M."/>
            <person name="Zdobnov E.M."/>
            <person name="James P.J."/>
            <person name="Bagnall N.H."/>
            <person name="Kotze A.C."/>
            <person name="Gibbs R.A."/>
            <person name="Richards S."/>
            <person name="Batterham P."/>
            <person name="Gasser R.B."/>
        </authorList>
    </citation>
    <scope>NUCLEOTIDE SEQUENCE [LARGE SCALE GENOMIC DNA]</scope>
    <source>
        <strain evidence="2 3">LS</strain>
        <tissue evidence="2">Full body</tissue>
    </source>
</reference>